<dbReference type="InterPro" id="IPR025553">
    <property type="entry name" value="YppF"/>
</dbReference>
<dbReference type="RefSeq" id="WP_345825133.1">
    <property type="nucleotide sequence ID" value="NZ_JBDIML010000003.1"/>
</dbReference>
<dbReference type="Pfam" id="PF14178">
    <property type="entry name" value="YppF"/>
    <property type="match status" value="1"/>
</dbReference>
<evidence type="ECO:0000313" key="2">
    <source>
        <dbReference type="Proteomes" id="UP001444625"/>
    </source>
</evidence>
<accession>A0ABU9XLE7</accession>
<name>A0ABU9XLE7_9BACI</name>
<sequence>MLINELISVYETERQESPKTLNDLLDYFQKKYIAGDIDIKSYRDIYNFLHQQGATSAHEYV</sequence>
<gene>
    <name evidence="1" type="primary">yppF</name>
    <name evidence="1" type="ORF">ABC228_10745</name>
</gene>
<protein>
    <submittedName>
        <fullName evidence="1">YppF family protein</fullName>
    </submittedName>
</protein>
<reference evidence="1 2" key="1">
    <citation type="submission" date="2024-05" db="EMBL/GenBank/DDBJ databases">
        <authorList>
            <person name="Haq I."/>
            <person name="Ullah Z."/>
            <person name="Ahmad R."/>
            <person name="Li M."/>
            <person name="Tong Y."/>
        </authorList>
    </citation>
    <scope>NUCLEOTIDE SEQUENCE [LARGE SCALE GENOMIC DNA]</scope>
    <source>
        <strain evidence="1 2">16A2E</strain>
    </source>
</reference>
<dbReference type="EMBL" id="JBDIML010000003">
    <property type="protein sequence ID" value="MEN2767667.1"/>
    <property type="molecule type" value="Genomic_DNA"/>
</dbReference>
<evidence type="ECO:0000313" key="1">
    <source>
        <dbReference type="EMBL" id="MEN2767667.1"/>
    </source>
</evidence>
<keyword evidence="2" id="KW-1185">Reference proteome</keyword>
<dbReference type="Proteomes" id="UP001444625">
    <property type="component" value="Unassembled WGS sequence"/>
</dbReference>
<comment type="caution">
    <text evidence="1">The sequence shown here is derived from an EMBL/GenBank/DDBJ whole genome shotgun (WGS) entry which is preliminary data.</text>
</comment>
<organism evidence="1 2">
    <name type="scientific">Ornithinibacillus xuwenensis</name>
    <dbReference type="NCBI Taxonomy" id="3144668"/>
    <lineage>
        <taxon>Bacteria</taxon>
        <taxon>Bacillati</taxon>
        <taxon>Bacillota</taxon>
        <taxon>Bacilli</taxon>
        <taxon>Bacillales</taxon>
        <taxon>Bacillaceae</taxon>
        <taxon>Ornithinibacillus</taxon>
    </lineage>
</organism>
<proteinExistence type="predicted"/>